<comment type="caution">
    <text evidence="3">The sequence shown here is derived from an EMBL/GenBank/DDBJ whole genome shotgun (WGS) entry which is preliminary data.</text>
</comment>
<evidence type="ECO:0000256" key="1">
    <source>
        <dbReference type="SAM" id="Coils"/>
    </source>
</evidence>
<evidence type="ECO:0008006" key="5">
    <source>
        <dbReference type="Google" id="ProtNLM"/>
    </source>
</evidence>
<feature type="compositionally biased region" description="Polar residues" evidence="2">
    <location>
        <begin position="36"/>
        <end position="56"/>
    </location>
</feature>
<gene>
    <name evidence="3" type="ORF">PHMEG_00016452</name>
</gene>
<evidence type="ECO:0000256" key="2">
    <source>
        <dbReference type="SAM" id="MobiDB-lite"/>
    </source>
</evidence>
<dbReference type="OrthoDB" id="71603at2759"/>
<organism evidence="3 4">
    <name type="scientific">Phytophthora megakarya</name>
    <dbReference type="NCBI Taxonomy" id="4795"/>
    <lineage>
        <taxon>Eukaryota</taxon>
        <taxon>Sar</taxon>
        <taxon>Stramenopiles</taxon>
        <taxon>Oomycota</taxon>
        <taxon>Peronosporomycetes</taxon>
        <taxon>Peronosporales</taxon>
        <taxon>Peronosporaceae</taxon>
        <taxon>Phytophthora</taxon>
    </lineage>
</organism>
<feature type="coiled-coil region" evidence="1">
    <location>
        <begin position="80"/>
        <end position="114"/>
    </location>
</feature>
<keyword evidence="1" id="KW-0175">Coiled coil</keyword>
<dbReference type="EMBL" id="NBNE01002375">
    <property type="protein sequence ID" value="OWZ10665.1"/>
    <property type="molecule type" value="Genomic_DNA"/>
</dbReference>
<keyword evidence="4" id="KW-1185">Reference proteome</keyword>
<evidence type="ECO:0000313" key="3">
    <source>
        <dbReference type="EMBL" id="OWZ10665.1"/>
    </source>
</evidence>
<dbReference type="AlphaFoldDB" id="A0A225VZA3"/>
<accession>A0A225VZA3</accession>
<protein>
    <recommendedName>
        <fullName evidence="5">BZIP domain-containing protein</fullName>
    </recommendedName>
</protein>
<evidence type="ECO:0000313" key="4">
    <source>
        <dbReference type="Proteomes" id="UP000198211"/>
    </source>
</evidence>
<name>A0A225VZA3_9STRA</name>
<feature type="region of interest" description="Disordered" evidence="2">
    <location>
        <begin position="21"/>
        <end position="62"/>
    </location>
</feature>
<reference evidence="4" key="1">
    <citation type="submission" date="2017-03" db="EMBL/GenBank/DDBJ databases">
        <title>Phytopthora megakarya and P. palmivora, two closely related causual agents of cacao black pod achieved similar genome size and gene model numbers by different mechanisms.</title>
        <authorList>
            <person name="Ali S."/>
            <person name="Shao J."/>
            <person name="Larry D.J."/>
            <person name="Kronmiller B."/>
            <person name="Shen D."/>
            <person name="Strem M.D."/>
            <person name="Melnick R.L."/>
            <person name="Guiltinan M.J."/>
            <person name="Tyler B.M."/>
            <person name="Meinhardt L.W."/>
            <person name="Bailey B.A."/>
        </authorList>
    </citation>
    <scope>NUCLEOTIDE SEQUENCE [LARGE SCALE GENOMIC DNA]</scope>
    <source>
        <strain evidence="4">zdho120</strain>
    </source>
</reference>
<sequence length="318" mass="36509">MIPNRFDISDAIYRPLSTCQFDTPDSKLGRPEYSTLPPTSKSNVPTRSSVRQSTIEANQRDAAALRRRRERNRLHQARYKRNQDTRMAATEDNIRHLQDEIHKLQLQRQLLTIAPGKKNSWSTAVEYFRLFRFGVHPSTSVAPLHASTEKVSRIDRQVQWDFLLATMAPDVTDGTVVGLDAVMETWEFTALCFPDLRVDLVRLENGPNDSIVATTQQNLTISKMLLRYGFPHLSRPESKCSHIVDKLIGQQILIRSAVHFKWDSKNDRVRSFVFKSDMVTPLLHLLGNLEDVAHVFSKARLTPEFEFVRGADQRIELD</sequence>
<dbReference type="Proteomes" id="UP000198211">
    <property type="component" value="Unassembled WGS sequence"/>
</dbReference>
<proteinExistence type="predicted"/>